<evidence type="ECO:0000313" key="2">
    <source>
        <dbReference type="EMBL" id="KYG65739.1"/>
    </source>
</evidence>
<dbReference type="InterPro" id="IPR029063">
    <property type="entry name" value="SAM-dependent_MTases_sf"/>
</dbReference>
<keyword evidence="3" id="KW-1185">Reference proteome</keyword>
<name>A0A150WN68_BDEBC</name>
<sequence length="255" mass="28983">MKTQYRHYTHSPARKIQRPPVINTMSHILSLGALDERGCVDHLQKVIGRFYEESHDQTPPYRALDLNSGRGVAAMALAEMGFRVAALDVFRSSISVVRKLAQKEDLNISLRVGDPLHIHELHEQFELIHDRECFTQMTNTEERKQFLKSVKESLAQNGKFVLVTNVLTAEFNPQETFESVTLDQDYILWRQTPESDVEGVVQMEGKSWTASQKLAPAERIRRELLDAGFEILSDELEIVPGQCRGVIKLVLTKAA</sequence>
<feature type="domain" description="Methyltransferase" evidence="1">
    <location>
        <begin position="64"/>
        <end position="158"/>
    </location>
</feature>
<dbReference type="OrthoDB" id="5290609at2"/>
<dbReference type="EMBL" id="LUKE01000001">
    <property type="protein sequence ID" value="KYG65739.1"/>
    <property type="molecule type" value="Genomic_DNA"/>
</dbReference>
<accession>A0A150WN68</accession>
<dbReference type="SUPFAM" id="SSF53335">
    <property type="entry name" value="S-adenosyl-L-methionine-dependent methyltransferases"/>
    <property type="match status" value="1"/>
</dbReference>
<comment type="caution">
    <text evidence="2">The sequence shown here is derived from an EMBL/GenBank/DDBJ whole genome shotgun (WGS) entry which is preliminary data.</text>
</comment>
<dbReference type="Proteomes" id="UP000075320">
    <property type="component" value="Unassembled WGS sequence"/>
</dbReference>
<proteinExistence type="predicted"/>
<evidence type="ECO:0000313" key="3">
    <source>
        <dbReference type="Proteomes" id="UP000075320"/>
    </source>
</evidence>
<dbReference type="Gene3D" id="3.40.50.150">
    <property type="entry name" value="Vaccinia Virus protein VP39"/>
    <property type="match status" value="1"/>
</dbReference>
<evidence type="ECO:0000259" key="1">
    <source>
        <dbReference type="Pfam" id="PF13649"/>
    </source>
</evidence>
<dbReference type="AlphaFoldDB" id="A0A150WN68"/>
<dbReference type="Pfam" id="PF13649">
    <property type="entry name" value="Methyltransf_25"/>
    <property type="match status" value="1"/>
</dbReference>
<organism evidence="2 3">
    <name type="scientific">Bdellovibrio bacteriovorus</name>
    <dbReference type="NCBI Taxonomy" id="959"/>
    <lineage>
        <taxon>Bacteria</taxon>
        <taxon>Pseudomonadati</taxon>
        <taxon>Bdellovibrionota</taxon>
        <taxon>Bdellovibrionia</taxon>
        <taxon>Bdellovibrionales</taxon>
        <taxon>Pseudobdellovibrionaceae</taxon>
        <taxon>Bdellovibrio</taxon>
    </lineage>
</organism>
<dbReference type="InterPro" id="IPR041698">
    <property type="entry name" value="Methyltransf_25"/>
</dbReference>
<dbReference type="RefSeq" id="WP_061833283.1">
    <property type="nucleotide sequence ID" value="NZ_LUKE01000001.1"/>
</dbReference>
<reference evidence="2 3" key="1">
    <citation type="submission" date="2016-03" db="EMBL/GenBank/DDBJ databases">
        <authorList>
            <person name="Ploux O."/>
        </authorList>
    </citation>
    <scope>NUCLEOTIDE SEQUENCE [LARGE SCALE GENOMIC DNA]</scope>
    <source>
        <strain evidence="2 3">R0</strain>
    </source>
</reference>
<gene>
    <name evidence="2" type="ORF">AZI86_01295</name>
</gene>
<dbReference type="CDD" id="cd02440">
    <property type="entry name" value="AdoMet_MTases"/>
    <property type="match status" value="1"/>
</dbReference>
<protein>
    <recommendedName>
        <fullName evidence="1">Methyltransferase domain-containing protein</fullName>
    </recommendedName>
</protein>